<organism evidence="1 2">
    <name type="scientific">Neisseria meningitidis serogroup B</name>
    <dbReference type="NCBI Taxonomy" id="491"/>
    <lineage>
        <taxon>Bacteria</taxon>
        <taxon>Pseudomonadati</taxon>
        <taxon>Pseudomonadota</taxon>
        <taxon>Betaproteobacteria</taxon>
        <taxon>Neisseriales</taxon>
        <taxon>Neisseriaceae</taxon>
        <taxon>Neisseria</taxon>
    </lineage>
</organism>
<accession>A0A0H5Q934</accession>
<name>A0A0H5Q934_NEIMI</name>
<dbReference type="Proteomes" id="UP000182715">
    <property type="component" value="Unassembled WGS sequence"/>
</dbReference>
<proteinExistence type="predicted"/>
<dbReference type="AlphaFoldDB" id="A0A0H5Q934"/>
<sequence length="51" mass="5681">MVIFLILSCVAESGDLCEGNKKAAPFSSGLFCVWDGFQANAKKYRTSVWYQ</sequence>
<evidence type="ECO:0000313" key="1">
    <source>
        <dbReference type="EMBL" id="CRY98443.1"/>
    </source>
</evidence>
<dbReference type="EMBL" id="CVTF01000088">
    <property type="protein sequence ID" value="CRY98443.1"/>
    <property type="molecule type" value="Genomic_DNA"/>
</dbReference>
<reference evidence="1 2" key="1">
    <citation type="submission" date="2014-11" db="EMBL/GenBank/DDBJ databases">
        <authorList>
            <person name="Diene M.Seydina."/>
        </authorList>
    </citation>
    <scope>NUCLEOTIDE SEQUENCE [LARGE SCALE GENOMIC DNA]</scope>
    <source>
        <strain evidence="1 2">Neisseria meningitidis CHUV</strain>
    </source>
</reference>
<evidence type="ECO:0000313" key="2">
    <source>
        <dbReference type="Proteomes" id="UP000182715"/>
    </source>
</evidence>
<protein>
    <submittedName>
        <fullName evidence="1">Uncharacterized protein</fullName>
    </submittedName>
</protein>